<dbReference type="EMBL" id="QXDF01000002">
    <property type="protein sequence ID" value="RIA47663.1"/>
    <property type="molecule type" value="Genomic_DNA"/>
</dbReference>
<organism evidence="1 2">
    <name type="scientific">Dichotomicrobium thermohalophilum</name>
    <dbReference type="NCBI Taxonomy" id="933063"/>
    <lineage>
        <taxon>Bacteria</taxon>
        <taxon>Pseudomonadati</taxon>
        <taxon>Pseudomonadota</taxon>
        <taxon>Alphaproteobacteria</taxon>
        <taxon>Hyphomicrobiales</taxon>
        <taxon>Hyphomicrobiaceae</taxon>
        <taxon>Dichotomicrobium</taxon>
    </lineage>
</organism>
<evidence type="ECO:0000313" key="1">
    <source>
        <dbReference type="EMBL" id="RIA47663.1"/>
    </source>
</evidence>
<comment type="caution">
    <text evidence="1">The sequence shown here is derived from an EMBL/GenBank/DDBJ whole genome shotgun (WGS) entry which is preliminary data.</text>
</comment>
<protein>
    <submittedName>
        <fullName evidence="1">Uncharacterized protein</fullName>
    </submittedName>
</protein>
<proteinExistence type="predicted"/>
<accession>A0A397PGQ4</accession>
<sequence length="58" mass="6661">MPVKIKIGFSIVVLMVAVAGYFFLQWLGQDFTPYLALFLGAFCIFAFWVFPEVSHKKK</sequence>
<name>A0A397PGQ4_9HYPH</name>
<reference evidence="1 2" key="1">
    <citation type="submission" date="2018-08" db="EMBL/GenBank/DDBJ databases">
        <title>Genomic Encyclopedia of Archaeal and Bacterial Type Strains, Phase II (KMG-II): from individual species to whole genera.</title>
        <authorList>
            <person name="Goeker M."/>
        </authorList>
    </citation>
    <scope>NUCLEOTIDE SEQUENCE [LARGE SCALE GENOMIC DNA]</scope>
    <source>
        <strain evidence="1 2">DSM 5002</strain>
    </source>
</reference>
<keyword evidence="2" id="KW-1185">Reference proteome</keyword>
<dbReference type="Proteomes" id="UP000266273">
    <property type="component" value="Unassembled WGS sequence"/>
</dbReference>
<dbReference type="AlphaFoldDB" id="A0A397PGQ4"/>
<evidence type="ECO:0000313" key="2">
    <source>
        <dbReference type="Proteomes" id="UP000266273"/>
    </source>
</evidence>
<dbReference type="RefSeq" id="WP_170144406.1">
    <property type="nucleotide sequence ID" value="NZ_QXDF01000002.1"/>
</dbReference>
<gene>
    <name evidence="1" type="ORF">BXY53_2225</name>
</gene>